<sequence>METELYFVGIVSQVLNSEIGKRGTTRHKAKAGWRCRSYILELLHLGRWPPALLPKLPLADEPLAPLSQFLGKLHPRPLLHDHLLLRLERHFLDLGRRFRFFWLLRRTSLRPLSRGMDRSRPLLGERSASSSHVQRAL</sequence>
<reference evidence="1" key="1">
    <citation type="journal article" date="2009" name="PLoS Genet.">
        <title>Sequencing, mapping, and analysis of 27,455 maize full-length cDNAs.</title>
        <authorList>
            <person name="Soderlund C."/>
            <person name="Descour A."/>
            <person name="Kudrna D."/>
            <person name="Bomhoff M."/>
            <person name="Boyd L."/>
            <person name="Currie J."/>
            <person name="Angelova A."/>
            <person name="Collura K."/>
            <person name="Wissotski M."/>
            <person name="Ashley E."/>
            <person name="Morrow D."/>
            <person name="Fernandes J."/>
            <person name="Walbot V."/>
            <person name="Yu Y."/>
        </authorList>
    </citation>
    <scope>NUCLEOTIDE SEQUENCE</scope>
    <source>
        <strain evidence="1">B73</strain>
    </source>
</reference>
<dbReference type="AlphaFoldDB" id="C4IZ44"/>
<evidence type="ECO:0000313" key="1">
    <source>
        <dbReference type="EMBL" id="ACR34194.1"/>
    </source>
</evidence>
<organism evidence="1">
    <name type="scientific">Zea mays</name>
    <name type="common">Maize</name>
    <dbReference type="NCBI Taxonomy" id="4577"/>
    <lineage>
        <taxon>Eukaryota</taxon>
        <taxon>Viridiplantae</taxon>
        <taxon>Streptophyta</taxon>
        <taxon>Embryophyta</taxon>
        <taxon>Tracheophyta</taxon>
        <taxon>Spermatophyta</taxon>
        <taxon>Magnoliopsida</taxon>
        <taxon>Liliopsida</taxon>
        <taxon>Poales</taxon>
        <taxon>Poaceae</taxon>
        <taxon>PACMAD clade</taxon>
        <taxon>Panicoideae</taxon>
        <taxon>Andropogonodae</taxon>
        <taxon>Andropogoneae</taxon>
        <taxon>Tripsacinae</taxon>
        <taxon>Zea</taxon>
    </lineage>
</organism>
<accession>C4IZ44</accession>
<reference evidence="1" key="2">
    <citation type="submission" date="2012-06" db="EMBL/GenBank/DDBJ databases">
        <authorList>
            <person name="Yu Y."/>
            <person name="Currie J."/>
            <person name="Lomeli R."/>
            <person name="Angelova A."/>
            <person name="Collura K."/>
            <person name="Wissotski M."/>
            <person name="Campos D."/>
            <person name="Kudrna D."/>
            <person name="Golser W."/>
            <person name="Ashely E."/>
            <person name="Descour A."/>
            <person name="Fernandes J."/>
            <person name="Soderlund C."/>
            <person name="Walbot V."/>
        </authorList>
    </citation>
    <scope>NUCLEOTIDE SEQUENCE</scope>
    <source>
        <strain evidence="1">B73</strain>
    </source>
</reference>
<proteinExistence type="evidence at transcript level"/>
<name>C4IZ44_MAIZE</name>
<protein>
    <submittedName>
        <fullName evidence="1">Uncharacterized protein</fullName>
    </submittedName>
</protein>
<dbReference type="EMBL" id="BT083841">
    <property type="protein sequence ID" value="ACR34194.1"/>
    <property type="molecule type" value="mRNA"/>
</dbReference>